<evidence type="ECO:0000313" key="1">
    <source>
        <dbReference type="EMBL" id="GAA07931.1"/>
    </source>
</evidence>
<dbReference type="AlphaFoldDB" id="F7VC36"/>
<comment type="caution">
    <text evidence="1">The sequence shown here is derived from an EMBL/GenBank/DDBJ whole genome shotgun (WGS) entry which is preliminary data.</text>
</comment>
<evidence type="ECO:0000313" key="2">
    <source>
        <dbReference type="Proteomes" id="UP000004319"/>
    </source>
</evidence>
<dbReference type="Proteomes" id="UP000004319">
    <property type="component" value="Unassembled WGS sequence"/>
</dbReference>
<sequence length="50" mass="5510">MQNGQTLILLPESVAQIPGAEKNWSIALISWQPEHDPLPQPRLFGQEACG</sequence>
<reference evidence="1 2" key="1">
    <citation type="journal article" date="2011" name="Biochem. Biophys. Res. Commun.">
        <title>Increased number of Arginine-based salt bridges contributes to the thermotolerance of thermotolerant acetic acid bacteria, Acetobacter tropicalis SKU1100.</title>
        <authorList>
            <person name="Matsutani M."/>
            <person name="Hirakawa H."/>
            <person name="Nishikura M."/>
            <person name="Soemphol W."/>
            <person name="Ali I.A.I."/>
            <person name="Yakushi T."/>
            <person name="Matsushita K."/>
        </authorList>
    </citation>
    <scope>NUCLEOTIDE SEQUENCE [LARGE SCALE GENOMIC DNA]</scope>
    <source>
        <strain evidence="1 2">NBRC 101654</strain>
    </source>
</reference>
<dbReference type="EMBL" id="BABS01000018">
    <property type="protein sequence ID" value="GAA07931.1"/>
    <property type="molecule type" value="Genomic_DNA"/>
</dbReference>
<proteinExistence type="predicted"/>
<name>F7VC36_9PROT</name>
<organism evidence="1 2">
    <name type="scientific">Acetobacter tropicalis NBRC 101654</name>
    <dbReference type="NCBI Taxonomy" id="749388"/>
    <lineage>
        <taxon>Bacteria</taxon>
        <taxon>Pseudomonadati</taxon>
        <taxon>Pseudomonadota</taxon>
        <taxon>Alphaproteobacteria</taxon>
        <taxon>Acetobacterales</taxon>
        <taxon>Acetobacteraceae</taxon>
        <taxon>Acetobacter</taxon>
    </lineage>
</organism>
<accession>F7VC36</accession>
<protein>
    <submittedName>
        <fullName evidence="1">Uncharacterized protein</fullName>
    </submittedName>
</protein>
<gene>
    <name evidence="1" type="ORF">ATPR_0935</name>
</gene>